<dbReference type="PROSITE" id="PS51257">
    <property type="entry name" value="PROKAR_LIPOPROTEIN"/>
    <property type="match status" value="1"/>
</dbReference>
<dbReference type="OrthoDB" id="1099888at2"/>
<reference evidence="2 3" key="1">
    <citation type="submission" date="2017-07" db="EMBL/GenBank/DDBJ databases">
        <authorList>
            <person name="Sun Z.S."/>
            <person name="Albrecht U."/>
            <person name="Echele G."/>
            <person name="Lee C.C."/>
        </authorList>
    </citation>
    <scope>NUCLEOTIDE SEQUENCE [LARGE SCALE GENOMIC DNA]</scope>
    <source>
        <strain evidence="3">type strain: KCTC 22618</strain>
    </source>
</reference>
<feature type="transmembrane region" description="Helical" evidence="1">
    <location>
        <begin position="68"/>
        <end position="97"/>
    </location>
</feature>
<dbReference type="NCBIfam" id="NF040945">
    <property type="entry name" value="CCC_membrane"/>
    <property type="match status" value="1"/>
</dbReference>
<organism evidence="2 3">
    <name type="scientific">Tenacibaculum jejuense</name>
    <dbReference type="NCBI Taxonomy" id="584609"/>
    <lineage>
        <taxon>Bacteria</taxon>
        <taxon>Pseudomonadati</taxon>
        <taxon>Bacteroidota</taxon>
        <taxon>Flavobacteriia</taxon>
        <taxon>Flavobacteriales</taxon>
        <taxon>Flavobacteriaceae</taxon>
        <taxon>Tenacibaculum</taxon>
    </lineage>
</organism>
<dbReference type="KEGG" id="tje:TJEJU_2690"/>
<dbReference type="RefSeq" id="WP_095072853.1">
    <property type="nucleotide sequence ID" value="NZ_LT899436.1"/>
</dbReference>
<sequence>MFEFEERKLPNATTVLVLGILSILACCCYGVPGILLGVVALILHKKDKDLYLSNPNVYTNYSNLNTGFILSIVGIILSVIFIMMIFWAISMIGWDALQDPELLRERMEELEQMQ</sequence>
<keyword evidence="3" id="KW-1185">Reference proteome</keyword>
<keyword evidence="1" id="KW-1133">Transmembrane helix</keyword>
<protein>
    <recommendedName>
        <fullName evidence="4">DUF4190 domain-containing protein</fullName>
    </recommendedName>
</protein>
<feature type="transmembrane region" description="Helical" evidence="1">
    <location>
        <begin position="12"/>
        <end position="43"/>
    </location>
</feature>
<evidence type="ECO:0000313" key="2">
    <source>
        <dbReference type="EMBL" id="SNR16369.1"/>
    </source>
</evidence>
<keyword evidence="1" id="KW-0812">Transmembrane</keyword>
<accession>A0A238UB18</accession>
<keyword evidence="1" id="KW-0472">Membrane</keyword>
<dbReference type="AlphaFoldDB" id="A0A238UB18"/>
<dbReference type="Proteomes" id="UP000215214">
    <property type="component" value="Chromosome TJEJU"/>
</dbReference>
<proteinExistence type="predicted"/>
<dbReference type="EMBL" id="LT899436">
    <property type="protein sequence ID" value="SNR16369.1"/>
    <property type="molecule type" value="Genomic_DNA"/>
</dbReference>
<name>A0A238UB18_9FLAO</name>
<evidence type="ECO:0000256" key="1">
    <source>
        <dbReference type="SAM" id="Phobius"/>
    </source>
</evidence>
<gene>
    <name evidence="2" type="ORF">TJEJU_2690</name>
</gene>
<evidence type="ECO:0000313" key="3">
    <source>
        <dbReference type="Proteomes" id="UP000215214"/>
    </source>
</evidence>
<evidence type="ECO:0008006" key="4">
    <source>
        <dbReference type="Google" id="ProtNLM"/>
    </source>
</evidence>
<dbReference type="Pfam" id="PF07666">
    <property type="entry name" value="MpPF26"/>
    <property type="match status" value="1"/>
</dbReference>
<dbReference type="InterPro" id="IPR011655">
    <property type="entry name" value="MpPF26"/>
</dbReference>